<dbReference type="HOGENOM" id="CLU_2675332_0_0_1"/>
<dbReference type="AlphaFoldDB" id="A0A0E0M578"/>
<name>A0A0E0M578_ORYPU</name>
<protein>
    <recommendedName>
        <fullName evidence="4">DUF834 domain-containing protein</fullName>
    </recommendedName>
</protein>
<dbReference type="Gramene" id="OPUNC10G01140.1">
    <property type="protein sequence ID" value="OPUNC10G01140.1"/>
    <property type="gene ID" value="OPUNC10G01140"/>
</dbReference>
<sequence length="75" mass="7166">MGDGEESVAEIGMVSGGFTGAGSLVRAARVPICLKPSGVGVGERCWLGGGGGDGVGDGEAEKNGVGGDSISSGRK</sequence>
<accession>A0A0E0M578</accession>
<evidence type="ECO:0000256" key="1">
    <source>
        <dbReference type="SAM" id="MobiDB-lite"/>
    </source>
</evidence>
<reference evidence="2" key="2">
    <citation type="submission" date="2018-05" db="EMBL/GenBank/DDBJ databases">
        <title>OpunRS2 (Oryza punctata Reference Sequence Version 2).</title>
        <authorList>
            <person name="Zhang J."/>
            <person name="Kudrna D."/>
            <person name="Lee S."/>
            <person name="Talag J."/>
            <person name="Welchert J."/>
            <person name="Wing R.A."/>
        </authorList>
    </citation>
    <scope>NUCLEOTIDE SEQUENCE [LARGE SCALE GENOMIC DNA]</scope>
</reference>
<evidence type="ECO:0008006" key="4">
    <source>
        <dbReference type="Google" id="ProtNLM"/>
    </source>
</evidence>
<evidence type="ECO:0000313" key="3">
    <source>
        <dbReference type="Proteomes" id="UP000026962"/>
    </source>
</evidence>
<organism evidence="2">
    <name type="scientific">Oryza punctata</name>
    <name type="common">Red rice</name>
    <dbReference type="NCBI Taxonomy" id="4537"/>
    <lineage>
        <taxon>Eukaryota</taxon>
        <taxon>Viridiplantae</taxon>
        <taxon>Streptophyta</taxon>
        <taxon>Embryophyta</taxon>
        <taxon>Tracheophyta</taxon>
        <taxon>Spermatophyta</taxon>
        <taxon>Magnoliopsida</taxon>
        <taxon>Liliopsida</taxon>
        <taxon>Poales</taxon>
        <taxon>Poaceae</taxon>
        <taxon>BOP clade</taxon>
        <taxon>Oryzoideae</taxon>
        <taxon>Oryzeae</taxon>
        <taxon>Oryzinae</taxon>
        <taxon>Oryza</taxon>
    </lineage>
</organism>
<reference evidence="2" key="1">
    <citation type="submission" date="2015-04" db="UniProtKB">
        <authorList>
            <consortium name="EnsemblPlants"/>
        </authorList>
    </citation>
    <scope>IDENTIFICATION</scope>
</reference>
<proteinExistence type="predicted"/>
<feature type="region of interest" description="Disordered" evidence="1">
    <location>
        <begin position="50"/>
        <end position="75"/>
    </location>
</feature>
<dbReference type="EnsemblPlants" id="OPUNC10G01140.1">
    <property type="protein sequence ID" value="OPUNC10G01140.1"/>
    <property type="gene ID" value="OPUNC10G01140"/>
</dbReference>
<keyword evidence="3" id="KW-1185">Reference proteome</keyword>
<evidence type="ECO:0000313" key="2">
    <source>
        <dbReference type="EnsemblPlants" id="OPUNC10G01140.1"/>
    </source>
</evidence>
<dbReference type="Proteomes" id="UP000026962">
    <property type="component" value="Chromosome 10"/>
</dbReference>